<accession>A0ABP5H468</accession>
<dbReference type="EMBL" id="BAAANQ010000015">
    <property type="protein sequence ID" value="GAA2064506.1"/>
    <property type="molecule type" value="Genomic_DNA"/>
</dbReference>
<evidence type="ECO:0000313" key="2">
    <source>
        <dbReference type="Proteomes" id="UP001403094"/>
    </source>
</evidence>
<sequence>MVGGEGVAAGTAAVGGSGLGYARRLVMNAIISGIFPEGKRAGIRKFSGDPPLALVIRTYRLGARKESSR</sequence>
<gene>
    <name evidence="1" type="ORF">GCM10009757_50280</name>
</gene>
<keyword evidence="2" id="KW-1185">Reference proteome</keyword>
<proteinExistence type="predicted"/>
<reference evidence="2" key="1">
    <citation type="journal article" date="2019" name="Int. J. Syst. Evol. Microbiol.">
        <title>The Global Catalogue of Microorganisms (GCM) 10K type strain sequencing project: providing services to taxonomists for standard genome sequencing and annotation.</title>
        <authorList>
            <consortium name="The Broad Institute Genomics Platform"/>
            <consortium name="The Broad Institute Genome Sequencing Center for Infectious Disease"/>
            <person name="Wu L."/>
            <person name="Ma J."/>
        </authorList>
    </citation>
    <scope>NUCLEOTIDE SEQUENCE [LARGE SCALE GENOMIC DNA]</scope>
    <source>
        <strain evidence="2">JCM 14549</strain>
    </source>
</reference>
<protein>
    <submittedName>
        <fullName evidence="1">Uncharacterized protein</fullName>
    </submittedName>
</protein>
<dbReference type="Proteomes" id="UP001403094">
    <property type="component" value="Unassembled WGS sequence"/>
</dbReference>
<organism evidence="1 2">
    <name type="scientific">Streptomyces cheonanensis</name>
    <dbReference type="NCBI Taxonomy" id="312720"/>
    <lineage>
        <taxon>Bacteria</taxon>
        <taxon>Bacillati</taxon>
        <taxon>Actinomycetota</taxon>
        <taxon>Actinomycetes</taxon>
        <taxon>Kitasatosporales</taxon>
        <taxon>Streptomycetaceae</taxon>
        <taxon>Streptomyces</taxon>
    </lineage>
</organism>
<name>A0ABP5H468_9ACTN</name>
<evidence type="ECO:0000313" key="1">
    <source>
        <dbReference type="EMBL" id="GAA2064506.1"/>
    </source>
</evidence>
<comment type="caution">
    <text evidence="1">The sequence shown here is derived from an EMBL/GenBank/DDBJ whole genome shotgun (WGS) entry which is preliminary data.</text>
</comment>